<sequence length="93" mass="10746">MYRKFFQILQKLNRIKSSPGFLEIHAAIFAKDKTKTLEPELHLIFQTNFSLSSAYKQIQFTIILKVRNNFSRAAHMTVAGSLDGIQNLHHTKL</sequence>
<protein>
    <submittedName>
        <fullName evidence="1">Uncharacterized protein</fullName>
    </submittedName>
</protein>
<reference evidence="1" key="1">
    <citation type="submission" date="2019-08" db="EMBL/GenBank/DDBJ databases">
        <authorList>
            <person name="Kucharzyk K."/>
            <person name="Murdoch R.W."/>
            <person name="Higgins S."/>
            <person name="Loffler F."/>
        </authorList>
    </citation>
    <scope>NUCLEOTIDE SEQUENCE</scope>
</reference>
<gene>
    <name evidence="1" type="ORF">SDC9_151174</name>
</gene>
<dbReference type="EMBL" id="VSSQ01049861">
    <property type="protein sequence ID" value="MPN03939.1"/>
    <property type="molecule type" value="Genomic_DNA"/>
</dbReference>
<comment type="caution">
    <text evidence="1">The sequence shown here is derived from an EMBL/GenBank/DDBJ whole genome shotgun (WGS) entry which is preliminary data.</text>
</comment>
<organism evidence="1">
    <name type="scientific">bioreactor metagenome</name>
    <dbReference type="NCBI Taxonomy" id="1076179"/>
    <lineage>
        <taxon>unclassified sequences</taxon>
        <taxon>metagenomes</taxon>
        <taxon>ecological metagenomes</taxon>
    </lineage>
</organism>
<name>A0A645ERY6_9ZZZZ</name>
<accession>A0A645ERY6</accession>
<dbReference type="AlphaFoldDB" id="A0A645ERY6"/>
<proteinExistence type="predicted"/>
<evidence type="ECO:0000313" key="1">
    <source>
        <dbReference type="EMBL" id="MPN03939.1"/>
    </source>
</evidence>